<gene>
    <name evidence="1" type="ORF">ESA94_15445</name>
</gene>
<protein>
    <submittedName>
        <fullName evidence="1">DUF4595 domain-containing protein</fullName>
    </submittedName>
</protein>
<dbReference type="OrthoDB" id="9765204at2"/>
<keyword evidence="2" id="KW-1185">Reference proteome</keyword>
<dbReference type="AlphaFoldDB" id="A0A4Q1CFK7"/>
<evidence type="ECO:0000313" key="1">
    <source>
        <dbReference type="EMBL" id="RXK58783.1"/>
    </source>
</evidence>
<dbReference type="PROSITE" id="PS51257">
    <property type="entry name" value="PROKAR_LIPOPROTEIN"/>
    <property type="match status" value="1"/>
</dbReference>
<reference evidence="1 2" key="1">
    <citation type="submission" date="2019-01" db="EMBL/GenBank/DDBJ databases">
        <title>Lacibacter sp. strain TTM-7.</title>
        <authorList>
            <person name="Chen W.-M."/>
        </authorList>
    </citation>
    <scope>NUCLEOTIDE SEQUENCE [LARGE SCALE GENOMIC DNA]</scope>
    <source>
        <strain evidence="1 2">TTM-7</strain>
    </source>
</reference>
<dbReference type="RefSeq" id="WP_129131839.1">
    <property type="nucleotide sequence ID" value="NZ_SDHW01000005.1"/>
</dbReference>
<dbReference type="EMBL" id="SDHW01000005">
    <property type="protein sequence ID" value="RXK58783.1"/>
    <property type="molecule type" value="Genomic_DNA"/>
</dbReference>
<dbReference type="Proteomes" id="UP000290204">
    <property type="component" value="Unassembled WGS sequence"/>
</dbReference>
<proteinExistence type="predicted"/>
<accession>A0A4Q1CFK7</accession>
<sequence length="251" mass="28254">MKHLLLVLTVSLLLFSCKKNTIPSQESNTKSSKLAEFSYSYNGTTPEVYKMSYDNNGRLTTYLDSDHKYSFSYTSNASLIVTRSKLSDGTVDQTIECVLNEAGAITKAEYKNNGSITYTYLFSYDASGNLVSLKGIGSGSVHEKFFSYENGVPVLLKTYTGGVLYRTEQYVYDNSRINKSGLACWYNWPSEVLHGKPLKYYLKEAKEYNANGELINHRVNSITHDAAGYPVAEIMTSILKNTTQTYTYKFQ</sequence>
<name>A0A4Q1CFK7_9BACT</name>
<organism evidence="1 2">
    <name type="scientific">Lacibacter luteus</name>
    <dbReference type="NCBI Taxonomy" id="2508719"/>
    <lineage>
        <taxon>Bacteria</taxon>
        <taxon>Pseudomonadati</taxon>
        <taxon>Bacteroidota</taxon>
        <taxon>Chitinophagia</taxon>
        <taxon>Chitinophagales</taxon>
        <taxon>Chitinophagaceae</taxon>
        <taxon>Lacibacter</taxon>
    </lineage>
</organism>
<comment type="caution">
    <text evidence="1">The sequence shown here is derived from an EMBL/GenBank/DDBJ whole genome shotgun (WGS) entry which is preliminary data.</text>
</comment>
<dbReference type="Gene3D" id="2.180.10.10">
    <property type="entry name" value="RHS repeat-associated core"/>
    <property type="match status" value="1"/>
</dbReference>
<evidence type="ECO:0000313" key="2">
    <source>
        <dbReference type="Proteomes" id="UP000290204"/>
    </source>
</evidence>